<evidence type="ECO:0000313" key="4">
    <source>
        <dbReference type="Proteomes" id="UP000076563"/>
    </source>
</evidence>
<organism evidence="3 4">
    <name type="scientific">Paenibacillus elgii</name>
    <dbReference type="NCBI Taxonomy" id="189691"/>
    <lineage>
        <taxon>Bacteria</taxon>
        <taxon>Bacillati</taxon>
        <taxon>Bacillota</taxon>
        <taxon>Bacilli</taxon>
        <taxon>Bacillales</taxon>
        <taxon>Paenibacillaceae</taxon>
        <taxon>Paenibacillus</taxon>
    </lineage>
</organism>
<evidence type="ECO:0000259" key="2">
    <source>
        <dbReference type="Pfam" id="PF12697"/>
    </source>
</evidence>
<dbReference type="STRING" id="1007103.GCA_000213315_03557"/>
<accession>A0A163W667</accession>
<proteinExistence type="predicted"/>
<dbReference type="SUPFAM" id="SSF53474">
    <property type="entry name" value="alpha/beta-Hydrolases"/>
    <property type="match status" value="1"/>
</dbReference>
<dbReference type="EMBL" id="LQRA01000070">
    <property type="protein sequence ID" value="KZE75918.1"/>
    <property type="molecule type" value="Genomic_DNA"/>
</dbReference>
<reference evidence="4" key="1">
    <citation type="submission" date="2016-01" db="EMBL/GenBank/DDBJ databases">
        <title>Draft genome of Chromobacterium sp. F49.</title>
        <authorList>
            <person name="Hong K.W."/>
        </authorList>
    </citation>
    <scope>NUCLEOTIDE SEQUENCE [LARGE SCALE GENOMIC DNA]</scope>
    <source>
        <strain evidence="4">M63</strain>
    </source>
</reference>
<gene>
    <name evidence="3" type="ORF">AV654_26040</name>
</gene>
<protein>
    <recommendedName>
        <fullName evidence="2">AB hydrolase-1 domain-containing protein</fullName>
    </recommendedName>
</protein>
<dbReference type="eggNOG" id="COG2267">
    <property type="taxonomic scope" value="Bacteria"/>
</dbReference>
<dbReference type="PANTHER" id="PTHR43798:SF31">
    <property type="entry name" value="AB HYDROLASE SUPERFAMILY PROTEIN YCLE"/>
    <property type="match status" value="1"/>
</dbReference>
<feature type="domain" description="AB hydrolase-1" evidence="2">
    <location>
        <begin position="35"/>
        <end position="268"/>
    </location>
</feature>
<dbReference type="Proteomes" id="UP000076563">
    <property type="component" value="Unassembled WGS sequence"/>
</dbReference>
<dbReference type="InterPro" id="IPR029058">
    <property type="entry name" value="AB_hydrolase_fold"/>
</dbReference>
<evidence type="ECO:0000256" key="1">
    <source>
        <dbReference type="ARBA" id="ARBA00022801"/>
    </source>
</evidence>
<dbReference type="Gene3D" id="3.40.50.1820">
    <property type="entry name" value="alpha/beta hydrolase"/>
    <property type="match status" value="1"/>
</dbReference>
<dbReference type="Pfam" id="PF12697">
    <property type="entry name" value="Abhydrolase_6"/>
    <property type="match status" value="1"/>
</dbReference>
<comment type="caution">
    <text evidence="3">The sequence shown here is derived from an EMBL/GenBank/DDBJ whole genome shotgun (WGS) entry which is preliminary data.</text>
</comment>
<dbReference type="PANTHER" id="PTHR43798">
    <property type="entry name" value="MONOACYLGLYCEROL LIPASE"/>
    <property type="match status" value="1"/>
</dbReference>
<dbReference type="GO" id="GO:0016787">
    <property type="term" value="F:hydrolase activity"/>
    <property type="evidence" value="ECO:0007669"/>
    <property type="project" value="UniProtKB-KW"/>
</dbReference>
<sequence>MTNPIRIFANRASRGASARTPTTAKPRGAVILWLTGWSMPETVFAELQSHLPEFVHAPVRLSCAETPEQMRALAETAAAAWFTGTDGALPSLASSRRSGKLLIAGWSLGGLLALRLAARGFADGLVLFGATARFVRSKEQANLGWPDAVLRHMAASIAKDRLAVEARFRQRLLSDEEKKTGFCPELPPAGSWPTAALLAGIQLLRTEIHVPALPEIACPTLLVHGKEDEVCPYGAAEELYERLPQAEILPVEGGGHIPFLGREAVIAEAIRRWSHGTQAACDSPSV</sequence>
<name>A0A163W667_9BACL</name>
<keyword evidence="4" id="KW-1185">Reference proteome</keyword>
<dbReference type="InterPro" id="IPR000073">
    <property type="entry name" value="AB_hydrolase_1"/>
</dbReference>
<evidence type="ECO:0000313" key="3">
    <source>
        <dbReference type="EMBL" id="KZE75918.1"/>
    </source>
</evidence>
<dbReference type="AlphaFoldDB" id="A0A163W667"/>
<dbReference type="OrthoDB" id="9773293at2"/>
<keyword evidence="1" id="KW-0378">Hydrolase</keyword>
<dbReference type="RefSeq" id="WP_063184702.1">
    <property type="nucleotide sequence ID" value="NZ_CP121215.1"/>
</dbReference>
<dbReference type="InterPro" id="IPR050266">
    <property type="entry name" value="AB_hydrolase_sf"/>
</dbReference>
<dbReference type="GO" id="GO:0016020">
    <property type="term" value="C:membrane"/>
    <property type="evidence" value="ECO:0007669"/>
    <property type="project" value="TreeGrafter"/>
</dbReference>